<comment type="cofactor">
    <cofactor evidence="1 8">
        <name>Mg(2+)</name>
        <dbReference type="ChEBI" id="CHEBI:18420"/>
    </cofactor>
</comment>
<dbReference type="Pfam" id="PF01850">
    <property type="entry name" value="PIN"/>
    <property type="match status" value="1"/>
</dbReference>
<evidence type="ECO:0000259" key="9">
    <source>
        <dbReference type="Pfam" id="PF01850"/>
    </source>
</evidence>
<dbReference type="PANTHER" id="PTHR33653:SF1">
    <property type="entry name" value="RIBONUCLEASE VAPC2"/>
    <property type="match status" value="1"/>
</dbReference>
<keyword evidence="4 8" id="KW-0479">Metal-binding</keyword>
<evidence type="ECO:0000256" key="1">
    <source>
        <dbReference type="ARBA" id="ARBA00001946"/>
    </source>
</evidence>
<keyword evidence="6 8" id="KW-0460">Magnesium</keyword>
<feature type="binding site" evidence="8">
    <location>
        <position position="5"/>
    </location>
    <ligand>
        <name>Mg(2+)</name>
        <dbReference type="ChEBI" id="CHEBI:18420"/>
    </ligand>
</feature>
<gene>
    <name evidence="8" type="primary">vapC</name>
    <name evidence="10" type="ORF">FIC82_000265</name>
</gene>
<dbReference type="AlphaFoldDB" id="A0A6M5UL52"/>
<evidence type="ECO:0000256" key="7">
    <source>
        <dbReference type="ARBA" id="ARBA00038093"/>
    </source>
</evidence>
<evidence type="ECO:0000256" key="5">
    <source>
        <dbReference type="ARBA" id="ARBA00022801"/>
    </source>
</evidence>
<dbReference type="SUPFAM" id="SSF88723">
    <property type="entry name" value="PIN domain-like"/>
    <property type="match status" value="1"/>
</dbReference>
<dbReference type="InterPro" id="IPR002716">
    <property type="entry name" value="PIN_dom"/>
</dbReference>
<accession>A0A6M5UL52</accession>
<evidence type="ECO:0000256" key="6">
    <source>
        <dbReference type="ARBA" id="ARBA00022842"/>
    </source>
</evidence>
<name>A0A6M5UL52_9MICO</name>
<evidence type="ECO:0000313" key="11">
    <source>
        <dbReference type="Proteomes" id="UP000451354"/>
    </source>
</evidence>
<proteinExistence type="inferred from homology"/>
<dbReference type="Gene3D" id="3.40.50.1010">
    <property type="entry name" value="5'-nuclease"/>
    <property type="match status" value="1"/>
</dbReference>
<sequence>MVLLDTNVLVDLARHDLDPQASYGASIFSRAELELGIRAARSSVQAAERRRHLNDLDDRFDWIDFDLDCTRSYGLLAAHAKGRVTGARVRGKDALIAAQAHRHGAAVMTANRDDFRPFEELVQVLSPRRAEA</sequence>
<keyword evidence="8" id="KW-0800">Toxin</keyword>
<dbReference type="InterPro" id="IPR029060">
    <property type="entry name" value="PIN-like_dom_sf"/>
</dbReference>
<dbReference type="GO" id="GO:0004540">
    <property type="term" value="F:RNA nuclease activity"/>
    <property type="evidence" value="ECO:0007669"/>
    <property type="project" value="InterPro"/>
</dbReference>
<feature type="binding site" evidence="8">
    <location>
        <position position="93"/>
    </location>
    <ligand>
        <name>Mg(2+)</name>
        <dbReference type="ChEBI" id="CHEBI:18420"/>
    </ligand>
</feature>
<protein>
    <recommendedName>
        <fullName evidence="8">Ribonuclease VapC</fullName>
        <shortName evidence="8">RNase VapC</shortName>
        <ecNumber evidence="8">3.1.-.-</ecNumber>
    </recommendedName>
    <alternativeName>
        <fullName evidence="8">Toxin VapC</fullName>
    </alternativeName>
</protein>
<dbReference type="HAMAP" id="MF_00265">
    <property type="entry name" value="VapC_Nob1"/>
    <property type="match status" value="1"/>
</dbReference>
<dbReference type="EC" id="3.1.-.-" evidence="8"/>
<dbReference type="InterPro" id="IPR022907">
    <property type="entry name" value="VapC_family"/>
</dbReference>
<reference evidence="10 11" key="1">
    <citation type="journal article" date="2022" name="Int. J. Syst. Evol. Microbiol.">
        <title>Cellulosimicrobium protaetiae sp. nov., isolated from the gut of the larva of Protaetia brevitarsis seulensis.</title>
        <authorList>
            <person name="Le Han H."/>
            <person name="Nguyen T.T.H."/>
            <person name="Li Z."/>
            <person name="Shin N.R."/>
            <person name="Kim S.G."/>
        </authorList>
    </citation>
    <scope>NUCLEOTIDE SEQUENCE [LARGE SCALE GENOMIC DNA]</scope>
    <source>
        <strain evidence="10 11">BI34</strain>
    </source>
</reference>
<dbReference type="GO" id="GO:0000287">
    <property type="term" value="F:magnesium ion binding"/>
    <property type="evidence" value="ECO:0007669"/>
    <property type="project" value="UniProtKB-UniRule"/>
</dbReference>
<dbReference type="Proteomes" id="UP000451354">
    <property type="component" value="Chromosome"/>
</dbReference>
<feature type="domain" description="PIN" evidence="9">
    <location>
        <begin position="2"/>
        <end position="116"/>
    </location>
</feature>
<keyword evidence="3 8" id="KW-0540">Nuclease</keyword>
<evidence type="ECO:0000256" key="8">
    <source>
        <dbReference type="HAMAP-Rule" id="MF_00265"/>
    </source>
</evidence>
<evidence type="ECO:0000256" key="4">
    <source>
        <dbReference type="ARBA" id="ARBA00022723"/>
    </source>
</evidence>
<organism evidence="10 11">
    <name type="scientific">Cellulosimicrobium protaetiae</name>
    <dbReference type="NCBI Taxonomy" id="2587808"/>
    <lineage>
        <taxon>Bacteria</taxon>
        <taxon>Bacillati</taxon>
        <taxon>Actinomycetota</taxon>
        <taxon>Actinomycetes</taxon>
        <taxon>Micrococcales</taxon>
        <taxon>Promicromonosporaceae</taxon>
        <taxon>Cellulosimicrobium</taxon>
    </lineage>
</organism>
<keyword evidence="2 8" id="KW-1277">Toxin-antitoxin system</keyword>
<dbReference type="KEGG" id="cprt:FIC82_000265"/>
<dbReference type="EMBL" id="CP052757">
    <property type="protein sequence ID" value="QJW38113.1"/>
    <property type="molecule type" value="Genomic_DNA"/>
</dbReference>
<evidence type="ECO:0000256" key="3">
    <source>
        <dbReference type="ARBA" id="ARBA00022722"/>
    </source>
</evidence>
<keyword evidence="5 8" id="KW-0378">Hydrolase</keyword>
<evidence type="ECO:0000256" key="2">
    <source>
        <dbReference type="ARBA" id="ARBA00022649"/>
    </source>
</evidence>
<keyword evidence="11" id="KW-1185">Reference proteome</keyword>
<dbReference type="PANTHER" id="PTHR33653">
    <property type="entry name" value="RIBONUCLEASE VAPC2"/>
    <property type="match status" value="1"/>
</dbReference>
<dbReference type="InterPro" id="IPR050556">
    <property type="entry name" value="Type_II_TA_system_RNase"/>
</dbReference>
<comment type="function">
    <text evidence="8">Toxic component of a toxin-antitoxin (TA) system. An RNase.</text>
</comment>
<dbReference type="GO" id="GO:0090729">
    <property type="term" value="F:toxin activity"/>
    <property type="evidence" value="ECO:0007669"/>
    <property type="project" value="UniProtKB-KW"/>
</dbReference>
<evidence type="ECO:0000313" key="10">
    <source>
        <dbReference type="EMBL" id="QJW38113.1"/>
    </source>
</evidence>
<dbReference type="GO" id="GO:0016787">
    <property type="term" value="F:hydrolase activity"/>
    <property type="evidence" value="ECO:0007669"/>
    <property type="project" value="UniProtKB-KW"/>
</dbReference>
<comment type="similarity">
    <text evidence="7 8">Belongs to the PINc/VapC protein family.</text>
</comment>